<dbReference type="PANTHER" id="PTHR44845">
    <property type="entry name" value="CARRIER DOMAIN-CONTAINING PROTEIN"/>
    <property type="match status" value="1"/>
</dbReference>
<evidence type="ECO:0000256" key="1">
    <source>
        <dbReference type="ARBA" id="ARBA00022450"/>
    </source>
</evidence>
<dbReference type="Gene3D" id="3.40.50.720">
    <property type="entry name" value="NAD(P)-binding Rossmann-like Domain"/>
    <property type="match status" value="1"/>
</dbReference>
<dbReference type="AlphaFoldDB" id="A0AA40T1E0"/>
<feature type="domain" description="Thioester reductase (TE)" evidence="3">
    <location>
        <begin position="11"/>
        <end position="253"/>
    </location>
</feature>
<evidence type="ECO:0000313" key="5">
    <source>
        <dbReference type="Proteomes" id="UP001165986"/>
    </source>
</evidence>
<gene>
    <name evidence="4" type="ORF">FNW02_24395</name>
</gene>
<dbReference type="RefSeq" id="WP_191760079.1">
    <property type="nucleotide sequence ID" value="NZ_VJXY01000032.1"/>
</dbReference>
<sequence>MNLIDCKNIFITGVTGVVGGRLLYEILASTQANVYCLVRADNIQKAKQRIVDILAVYDPQHQIFSQFESRTHVIIGDITNKHFGLTTEDYSQLVQKIDQVFHVAANVNMVASFEKLAEVNLKGTSEVIEFCLAGKIPMLHTSSYSVIGSKTMEPGLVFKESDLDIGQTFDNQNYEHTKLQAEQRIHEAGKRGLKWVIVRLGDILGDSKTGCYPLTGTTIKGIYYGIIKSIVDTGLFFFLKDYFYITPVDYAAESSLHLALNPEAYGKTFHIINPDCKSFYDFVNLIVDVGYRVKILPYEKYISLFRDNAVFKEGKVYSSSFVNLLLFSDLITGSELSPDLIDTSVIIDTSNAEEFLSKANIFCHKVDTDLLSTYLKYCVEKGFIASPANQSPLATIKY</sequence>
<dbReference type="InterPro" id="IPR036291">
    <property type="entry name" value="NAD(P)-bd_dom_sf"/>
</dbReference>
<dbReference type="Proteomes" id="UP001165986">
    <property type="component" value="Unassembled WGS sequence"/>
</dbReference>
<dbReference type="EMBL" id="VJXY01000032">
    <property type="protein sequence ID" value="MBD6618879.1"/>
    <property type="molecule type" value="Genomic_DNA"/>
</dbReference>
<reference evidence="4" key="1">
    <citation type="submission" date="2019-07" db="EMBL/GenBank/DDBJ databases">
        <title>Toxilogical consequences of a new and cryptic species of cyanobacteria (Komarekiella delphini-convector) recovered from the epidermis of a bottlenose dolphin and 1500 ft. in the air.</title>
        <authorList>
            <person name="Brown A.O."/>
            <person name="Dvorak P."/>
            <person name="Villanueva C.D."/>
            <person name="Foss A.J."/>
            <person name="Garvey A.D."/>
            <person name="Gibson Q.A."/>
            <person name="Johansen J.R."/>
            <person name="Casamatta D.A."/>
        </authorList>
    </citation>
    <scope>NUCLEOTIDE SEQUENCE</scope>
    <source>
        <strain evidence="4">SJRDD-AB1</strain>
    </source>
</reference>
<evidence type="ECO:0000259" key="3">
    <source>
        <dbReference type="Pfam" id="PF07993"/>
    </source>
</evidence>
<keyword evidence="5" id="KW-1185">Reference proteome</keyword>
<comment type="caution">
    <text evidence="4">The sequence shown here is derived from an EMBL/GenBank/DDBJ whole genome shotgun (WGS) entry which is preliminary data.</text>
</comment>
<keyword evidence="1" id="KW-0596">Phosphopantetheine</keyword>
<evidence type="ECO:0000256" key="2">
    <source>
        <dbReference type="ARBA" id="ARBA00022553"/>
    </source>
</evidence>
<name>A0AA40T1E0_9NOST</name>
<accession>A0AA40T1E0</accession>
<proteinExistence type="predicted"/>
<dbReference type="PANTHER" id="PTHR44845:SF6">
    <property type="entry name" value="BETA-ALANINE-ACTIVATING ENZYME"/>
    <property type="match status" value="1"/>
</dbReference>
<dbReference type="SUPFAM" id="SSF51735">
    <property type="entry name" value="NAD(P)-binding Rossmann-fold domains"/>
    <property type="match status" value="1"/>
</dbReference>
<protein>
    <submittedName>
        <fullName evidence="4">NAD-dependent epimerase/dehydratase family protein</fullName>
    </submittedName>
</protein>
<dbReference type="Pfam" id="PF07993">
    <property type="entry name" value="NAD_binding_4"/>
    <property type="match status" value="1"/>
</dbReference>
<dbReference type="InterPro" id="IPR013120">
    <property type="entry name" value="FAR_NAD-bd"/>
</dbReference>
<organism evidence="4 5">
    <name type="scientific">Komarekiella delphini-convector SJRDD-AB1</name>
    <dbReference type="NCBI Taxonomy" id="2593771"/>
    <lineage>
        <taxon>Bacteria</taxon>
        <taxon>Bacillati</taxon>
        <taxon>Cyanobacteriota</taxon>
        <taxon>Cyanophyceae</taxon>
        <taxon>Nostocales</taxon>
        <taxon>Nostocaceae</taxon>
        <taxon>Komarekiella</taxon>
        <taxon>Komarekiella delphini-convector</taxon>
    </lineage>
</organism>
<evidence type="ECO:0000313" key="4">
    <source>
        <dbReference type="EMBL" id="MBD6618879.1"/>
    </source>
</evidence>
<keyword evidence="2" id="KW-0597">Phosphoprotein</keyword>